<protein>
    <recommendedName>
        <fullName evidence="8">Integral membrane protein</fullName>
    </recommendedName>
</protein>
<comment type="subcellular location">
    <subcellularLocation>
        <location evidence="1">Membrane</location>
        <topology evidence="1">Multi-pass membrane protein</topology>
    </subcellularLocation>
</comment>
<evidence type="ECO:0000256" key="4">
    <source>
        <dbReference type="ARBA" id="ARBA00023136"/>
    </source>
</evidence>
<organism evidence="6 7">
    <name type="scientific">Protaetiibacter intestinalis</name>
    <dbReference type="NCBI Taxonomy" id="2419774"/>
    <lineage>
        <taxon>Bacteria</taxon>
        <taxon>Bacillati</taxon>
        <taxon>Actinomycetota</taxon>
        <taxon>Actinomycetes</taxon>
        <taxon>Micrococcales</taxon>
        <taxon>Microbacteriaceae</taxon>
        <taxon>Protaetiibacter</taxon>
    </lineage>
</organism>
<name>A0A387B6T5_9MICO</name>
<dbReference type="InterPro" id="IPR045931">
    <property type="entry name" value="DUF6350"/>
</dbReference>
<accession>A0A387B6T5</accession>
<dbReference type="PRINTS" id="PR00342">
    <property type="entry name" value="RHESUSRHD"/>
</dbReference>
<feature type="transmembrane region" description="Helical" evidence="5">
    <location>
        <begin position="340"/>
        <end position="363"/>
    </location>
</feature>
<sequence>MTRRLTLLFAAFEAALVLAIGVAVPLLVATVLWAAQFGFGPDWLGFWRGAVDVWLIGHGVDVTFVLDETTAAAIAAPAGTVVKVTIAALGFALLTLALGVRAGIRIAETGHRRLGSLTSLAVFAALSFLVTFSVLHPDARPSLWQGTLLPPLVYGAGLLLGVLRESADAAPGSHRGFAARFAAVDARTRGVLRGGLTAGAASVALTLLVSAIAATVVVVVGYAQVIRMYESLHTEVLGGVVLTAGQLAFIPNVVIWAASWFAGPGFALGLGSQVSPLGTAVGPLPAIPILGALPSGELSFGFVGLVVPVVAGFLAGAAVRPGVIRAGGDGPRAGRLALTALLGALVGGLLLGLLAAASAGGLGPGRFSVIGPDPLAVGLAAAAEFAVGIGLGIATGALPGLAARLGRRRDR</sequence>
<proteinExistence type="predicted"/>
<dbReference type="Proteomes" id="UP000278886">
    <property type="component" value="Chromosome"/>
</dbReference>
<dbReference type="RefSeq" id="WP_120761832.1">
    <property type="nucleotide sequence ID" value="NZ_CP032630.1"/>
</dbReference>
<feature type="transmembrane region" description="Helical" evidence="5">
    <location>
        <begin position="236"/>
        <end position="262"/>
    </location>
</feature>
<feature type="transmembrane region" description="Helical" evidence="5">
    <location>
        <begin position="84"/>
        <end position="104"/>
    </location>
</feature>
<evidence type="ECO:0008006" key="8">
    <source>
        <dbReference type="Google" id="ProtNLM"/>
    </source>
</evidence>
<evidence type="ECO:0000256" key="2">
    <source>
        <dbReference type="ARBA" id="ARBA00022692"/>
    </source>
</evidence>
<feature type="transmembrane region" description="Helical" evidence="5">
    <location>
        <begin position="7"/>
        <end position="35"/>
    </location>
</feature>
<dbReference type="KEGG" id="lyd:D7I47_03900"/>
<feature type="transmembrane region" description="Helical" evidence="5">
    <location>
        <begin position="196"/>
        <end position="224"/>
    </location>
</feature>
<evidence type="ECO:0000313" key="7">
    <source>
        <dbReference type="Proteomes" id="UP000278886"/>
    </source>
</evidence>
<reference evidence="7" key="1">
    <citation type="submission" date="2018-09" db="EMBL/GenBank/DDBJ databases">
        <title>Genome sequencing of strain 2DFWR-13.</title>
        <authorList>
            <person name="Heo J."/>
            <person name="Kim S.-J."/>
            <person name="Kwon S.-W."/>
        </authorList>
    </citation>
    <scope>NUCLEOTIDE SEQUENCE [LARGE SCALE GENOMIC DNA]</scope>
    <source>
        <strain evidence="7">2DFWR-13</strain>
    </source>
</reference>
<evidence type="ECO:0000256" key="5">
    <source>
        <dbReference type="SAM" id="Phobius"/>
    </source>
</evidence>
<evidence type="ECO:0000256" key="3">
    <source>
        <dbReference type="ARBA" id="ARBA00022989"/>
    </source>
</evidence>
<keyword evidence="7" id="KW-1185">Reference proteome</keyword>
<keyword evidence="4 5" id="KW-0472">Membrane</keyword>
<dbReference type="GO" id="GO:0005886">
    <property type="term" value="C:plasma membrane"/>
    <property type="evidence" value="ECO:0007669"/>
    <property type="project" value="InterPro"/>
</dbReference>
<dbReference type="OrthoDB" id="3742900at2"/>
<evidence type="ECO:0000313" key="6">
    <source>
        <dbReference type="EMBL" id="AYF97481.1"/>
    </source>
</evidence>
<feature type="transmembrane region" description="Helical" evidence="5">
    <location>
        <begin position="375"/>
        <end position="401"/>
    </location>
</feature>
<feature type="transmembrane region" description="Helical" evidence="5">
    <location>
        <begin position="116"/>
        <end position="136"/>
    </location>
</feature>
<dbReference type="Pfam" id="PF19877">
    <property type="entry name" value="DUF6350"/>
    <property type="match status" value="1"/>
</dbReference>
<keyword evidence="3 5" id="KW-1133">Transmembrane helix</keyword>
<keyword evidence="2 5" id="KW-0812">Transmembrane</keyword>
<dbReference type="InterPro" id="IPR002229">
    <property type="entry name" value="RhesusRHD"/>
</dbReference>
<dbReference type="AlphaFoldDB" id="A0A387B6T5"/>
<feature type="transmembrane region" description="Helical" evidence="5">
    <location>
        <begin position="299"/>
        <end position="319"/>
    </location>
</feature>
<dbReference type="EMBL" id="CP032630">
    <property type="protein sequence ID" value="AYF97481.1"/>
    <property type="molecule type" value="Genomic_DNA"/>
</dbReference>
<gene>
    <name evidence="6" type="ORF">D7I47_03900</name>
</gene>
<evidence type="ECO:0000256" key="1">
    <source>
        <dbReference type="ARBA" id="ARBA00004141"/>
    </source>
</evidence>